<dbReference type="Proteomes" id="UP000054144">
    <property type="component" value="Unassembled WGS sequence"/>
</dbReference>
<dbReference type="SUPFAM" id="SSF54427">
    <property type="entry name" value="NTF2-like"/>
    <property type="match status" value="1"/>
</dbReference>
<evidence type="ECO:0000313" key="2">
    <source>
        <dbReference type="Proteomes" id="UP000054144"/>
    </source>
</evidence>
<evidence type="ECO:0000313" key="1">
    <source>
        <dbReference type="EMBL" id="KIY52048.1"/>
    </source>
</evidence>
<dbReference type="EMBL" id="KN881646">
    <property type="protein sequence ID" value="KIY52048.1"/>
    <property type="molecule type" value="Genomic_DNA"/>
</dbReference>
<sequence>MSSDAAAKWIHIYNDLMNKKEMEKLLEFGVLDNTVFSFANEEQNGKAVIIERWQENSQHFVSQSTEITRVDVVGKTAYAHGIGKVVVKADPANEIVGKSLAVFEFTDDKFEPGVSKLVRLSIFTDTFEVRSKIFAGKLKA</sequence>
<proteinExistence type="predicted"/>
<name>A0A0D7AMN5_9AGAR</name>
<dbReference type="AlphaFoldDB" id="A0A0D7AMN5"/>
<dbReference type="Gene3D" id="3.10.450.50">
    <property type="match status" value="1"/>
</dbReference>
<dbReference type="InterPro" id="IPR032710">
    <property type="entry name" value="NTF2-like_dom_sf"/>
</dbReference>
<organism evidence="1 2">
    <name type="scientific">Fistulina hepatica ATCC 64428</name>
    <dbReference type="NCBI Taxonomy" id="1128425"/>
    <lineage>
        <taxon>Eukaryota</taxon>
        <taxon>Fungi</taxon>
        <taxon>Dikarya</taxon>
        <taxon>Basidiomycota</taxon>
        <taxon>Agaricomycotina</taxon>
        <taxon>Agaricomycetes</taxon>
        <taxon>Agaricomycetidae</taxon>
        <taxon>Agaricales</taxon>
        <taxon>Fistulinaceae</taxon>
        <taxon>Fistulina</taxon>
    </lineage>
</organism>
<evidence type="ECO:0008006" key="3">
    <source>
        <dbReference type="Google" id="ProtNLM"/>
    </source>
</evidence>
<keyword evidence="2" id="KW-1185">Reference proteome</keyword>
<accession>A0A0D7AMN5</accession>
<protein>
    <recommendedName>
        <fullName evidence="3">SnoaL-like domain-containing protein</fullName>
    </recommendedName>
</protein>
<reference evidence="1 2" key="1">
    <citation type="journal article" date="2015" name="Fungal Genet. Biol.">
        <title>Evolution of novel wood decay mechanisms in Agaricales revealed by the genome sequences of Fistulina hepatica and Cylindrobasidium torrendii.</title>
        <authorList>
            <person name="Floudas D."/>
            <person name="Held B.W."/>
            <person name="Riley R."/>
            <person name="Nagy L.G."/>
            <person name="Koehler G."/>
            <person name="Ransdell A.S."/>
            <person name="Younus H."/>
            <person name="Chow J."/>
            <person name="Chiniquy J."/>
            <person name="Lipzen A."/>
            <person name="Tritt A."/>
            <person name="Sun H."/>
            <person name="Haridas S."/>
            <person name="LaButti K."/>
            <person name="Ohm R.A."/>
            <person name="Kues U."/>
            <person name="Blanchette R.A."/>
            <person name="Grigoriev I.V."/>
            <person name="Minto R.E."/>
            <person name="Hibbett D.S."/>
        </authorList>
    </citation>
    <scope>NUCLEOTIDE SEQUENCE [LARGE SCALE GENOMIC DNA]</scope>
    <source>
        <strain evidence="1 2">ATCC 64428</strain>
    </source>
</reference>
<gene>
    <name evidence="1" type="ORF">FISHEDRAFT_70282</name>
</gene>